<dbReference type="AlphaFoldDB" id="A0A6G1BZB9"/>
<comment type="caution">
    <text evidence="1">The sequence shown here is derived from an EMBL/GenBank/DDBJ whole genome shotgun (WGS) entry which is preliminary data.</text>
</comment>
<dbReference type="Proteomes" id="UP000479710">
    <property type="component" value="Unassembled WGS sequence"/>
</dbReference>
<evidence type="ECO:0000313" key="2">
    <source>
        <dbReference type="Proteomes" id="UP000479710"/>
    </source>
</evidence>
<organism evidence="1 2">
    <name type="scientific">Oryza meyeriana var. granulata</name>
    <dbReference type="NCBI Taxonomy" id="110450"/>
    <lineage>
        <taxon>Eukaryota</taxon>
        <taxon>Viridiplantae</taxon>
        <taxon>Streptophyta</taxon>
        <taxon>Embryophyta</taxon>
        <taxon>Tracheophyta</taxon>
        <taxon>Spermatophyta</taxon>
        <taxon>Magnoliopsida</taxon>
        <taxon>Liliopsida</taxon>
        <taxon>Poales</taxon>
        <taxon>Poaceae</taxon>
        <taxon>BOP clade</taxon>
        <taxon>Oryzoideae</taxon>
        <taxon>Oryzeae</taxon>
        <taxon>Oryzinae</taxon>
        <taxon>Oryza</taxon>
        <taxon>Oryza meyeriana</taxon>
    </lineage>
</organism>
<gene>
    <name evidence="1" type="ORF">E2562_024182</name>
</gene>
<sequence length="94" mass="10580">MVQLPTTVLQAAEITWAQEEVLTSIAPKLQKKMLKAFVSDYTPVYSVLPVPVILDATEVQPEQILDQRHVTKGKAALVQVKIKWTSHQNRDTDL</sequence>
<dbReference type="EMBL" id="SPHZ02000011">
    <property type="protein sequence ID" value="KAF0893359.1"/>
    <property type="molecule type" value="Genomic_DNA"/>
</dbReference>
<reference evidence="1 2" key="1">
    <citation type="submission" date="2019-11" db="EMBL/GenBank/DDBJ databases">
        <title>Whole genome sequence of Oryza granulata.</title>
        <authorList>
            <person name="Li W."/>
        </authorList>
    </citation>
    <scope>NUCLEOTIDE SEQUENCE [LARGE SCALE GENOMIC DNA]</scope>
    <source>
        <strain evidence="2">cv. Menghai</strain>
        <tissue evidence="1">Leaf</tissue>
    </source>
</reference>
<name>A0A6G1BZB9_9ORYZ</name>
<keyword evidence="2" id="KW-1185">Reference proteome</keyword>
<protein>
    <submittedName>
        <fullName evidence="1">Uncharacterized protein</fullName>
    </submittedName>
</protein>
<accession>A0A6G1BZB9</accession>
<proteinExistence type="predicted"/>
<evidence type="ECO:0000313" key="1">
    <source>
        <dbReference type="EMBL" id="KAF0893359.1"/>
    </source>
</evidence>